<protein>
    <submittedName>
        <fullName evidence="2">ATP-binding protein</fullName>
    </submittedName>
</protein>
<feature type="domain" description="ATPase AAA-type core" evidence="1">
    <location>
        <begin position="48"/>
        <end position="373"/>
    </location>
</feature>
<organism evidence="2 3">
    <name type="scientific">Pelistega suis</name>
    <dbReference type="NCBI Taxonomy" id="1631957"/>
    <lineage>
        <taxon>Bacteria</taxon>
        <taxon>Pseudomonadati</taxon>
        <taxon>Pseudomonadota</taxon>
        <taxon>Betaproteobacteria</taxon>
        <taxon>Burkholderiales</taxon>
        <taxon>Alcaligenaceae</taxon>
        <taxon>Pelistega</taxon>
    </lineage>
</organism>
<sequence>MLIQFAVKNYRSIKEEQTLSLVRSSSQEMSDNYFDSQALATPILLNAAVIYGANASGKSNVIKALDSMIRIIADSFNKKPNESIDVEPFLLDVISQKSATSYDVNFIVSLMNEQGEKHTVRVNYGFIADKRKVYEEWLSVYPKGKEQNWFHRKYDEESSTYQWKMSPYFKGEKISWQKQTRNNQLFLSTATHLNSEQIRPIYKALTEDTYIVRTDRISNHLSKEICKTSDSDKEIFIGLLHSAGIEVNDIIFKKPEIKFAQIPEEIPIALREKIIQELQEDFIAQNETFFVYKDNFGQAQEINLRDESDGTQKLFEFAGLILAVLHSGKTLIIDELNKSLHPDLVRFLVQLFNSGLNKKHAQLIFTTHETSVLRKDLLRRDQIWFCEKQQDRSTILYPLTDFKPHIRREDIEEYYLHGKYGAKPMIQEFYLPDSFWQNEE</sequence>
<gene>
    <name evidence="2" type="ORF">HKX39_02905</name>
</gene>
<accession>A0A849P849</accession>
<dbReference type="AlphaFoldDB" id="A0A849P849"/>
<proteinExistence type="predicted"/>
<dbReference type="EMBL" id="JABGBN010000001">
    <property type="protein sequence ID" value="NOL51127.1"/>
    <property type="molecule type" value="Genomic_DNA"/>
</dbReference>
<dbReference type="InterPro" id="IPR027417">
    <property type="entry name" value="P-loop_NTPase"/>
</dbReference>
<reference evidence="2 3" key="1">
    <citation type="submission" date="2020-05" db="EMBL/GenBank/DDBJ databases">
        <authorList>
            <person name="Niu N."/>
        </authorList>
    </citation>
    <scope>NUCLEOTIDE SEQUENCE [LARGE SCALE GENOMIC DNA]</scope>
    <source>
        <strain evidence="2 3">3340-03</strain>
    </source>
</reference>
<evidence type="ECO:0000313" key="3">
    <source>
        <dbReference type="Proteomes" id="UP000537862"/>
    </source>
</evidence>
<keyword evidence="2" id="KW-0067">ATP-binding</keyword>
<dbReference type="SUPFAM" id="SSF52540">
    <property type="entry name" value="P-loop containing nucleoside triphosphate hydrolases"/>
    <property type="match status" value="1"/>
</dbReference>
<dbReference type="InterPro" id="IPR003959">
    <property type="entry name" value="ATPase_AAA_core"/>
</dbReference>
<evidence type="ECO:0000259" key="1">
    <source>
        <dbReference type="Pfam" id="PF13304"/>
    </source>
</evidence>
<dbReference type="Gene3D" id="3.40.50.300">
    <property type="entry name" value="P-loop containing nucleotide triphosphate hydrolases"/>
    <property type="match status" value="1"/>
</dbReference>
<comment type="caution">
    <text evidence="2">The sequence shown here is derived from an EMBL/GenBank/DDBJ whole genome shotgun (WGS) entry which is preliminary data.</text>
</comment>
<keyword evidence="2" id="KW-0547">Nucleotide-binding</keyword>
<dbReference type="GO" id="GO:0016887">
    <property type="term" value="F:ATP hydrolysis activity"/>
    <property type="evidence" value="ECO:0007669"/>
    <property type="project" value="InterPro"/>
</dbReference>
<dbReference type="CDD" id="cd00267">
    <property type="entry name" value="ABC_ATPase"/>
    <property type="match status" value="1"/>
</dbReference>
<evidence type="ECO:0000313" key="2">
    <source>
        <dbReference type="EMBL" id="NOL51127.1"/>
    </source>
</evidence>
<dbReference type="RefSeq" id="WP_171679795.1">
    <property type="nucleotide sequence ID" value="NZ_JABGBN010000001.1"/>
</dbReference>
<dbReference type="PANTHER" id="PTHR40396">
    <property type="entry name" value="ATPASE-LIKE PROTEIN"/>
    <property type="match status" value="1"/>
</dbReference>
<dbReference type="Proteomes" id="UP000537862">
    <property type="component" value="Unassembled WGS sequence"/>
</dbReference>
<dbReference type="GO" id="GO:0005524">
    <property type="term" value="F:ATP binding"/>
    <property type="evidence" value="ECO:0007669"/>
    <property type="project" value="UniProtKB-KW"/>
</dbReference>
<dbReference type="Pfam" id="PF13304">
    <property type="entry name" value="AAA_21"/>
    <property type="match status" value="1"/>
</dbReference>
<dbReference type="PANTHER" id="PTHR40396:SF1">
    <property type="entry name" value="ATPASE AAA-TYPE CORE DOMAIN-CONTAINING PROTEIN"/>
    <property type="match status" value="1"/>
</dbReference>
<name>A0A849P849_9BURK</name>
<keyword evidence="3" id="KW-1185">Reference proteome</keyword>